<evidence type="ECO:0000313" key="1">
    <source>
        <dbReference type="EMBL" id="RKD12374.1"/>
    </source>
</evidence>
<dbReference type="RefSeq" id="WP_120183195.1">
    <property type="nucleotide sequence ID" value="NZ_MBTA01000030.1"/>
</dbReference>
<dbReference type="AlphaFoldDB" id="A0A419S1L1"/>
<evidence type="ECO:0000313" key="2">
    <source>
        <dbReference type="Proteomes" id="UP000283433"/>
    </source>
</evidence>
<dbReference type="OrthoDB" id="680456at2"/>
<organism evidence="1 2">
    <name type="scientific">Pelobium manganitolerans</name>
    <dbReference type="NCBI Taxonomy" id="1842495"/>
    <lineage>
        <taxon>Bacteria</taxon>
        <taxon>Pseudomonadati</taxon>
        <taxon>Bacteroidota</taxon>
        <taxon>Sphingobacteriia</taxon>
        <taxon>Sphingobacteriales</taxon>
        <taxon>Sphingobacteriaceae</taxon>
        <taxon>Pelobium</taxon>
    </lineage>
</organism>
<dbReference type="EMBL" id="MBTA01000030">
    <property type="protein sequence ID" value="RKD12374.1"/>
    <property type="molecule type" value="Genomic_DNA"/>
</dbReference>
<comment type="caution">
    <text evidence="1">The sequence shown here is derived from an EMBL/GenBank/DDBJ whole genome shotgun (WGS) entry which is preliminary data.</text>
</comment>
<dbReference type="Proteomes" id="UP000283433">
    <property type="component" value="Unassembled WGS sequence"/>
</dbReference>
<name>A0A419S1L1_9SPHI</name>
<accession>A0A419S1L1</accession>
<proteinExistence type="predicted"/>
<protein>
    <submittedName>
        <fullName evidence="1">Uncharacterized protein</fullName>
    </submittedName>
</protein>
<keyword evidence="2" id="KW-1185">Reference proteome</keyword>
<sequence>MGNQNEMDKDTLELVLQEFAEEQKITSQNINNLIQTTHSLTEKLRELEGQIKEPKPVNLSTDTKPFQQLLQKGMLDIKLMIGNQPKSIQRKFQILLFPEQDAKLFYRIVFGRWFLWLTVMLALTNLYKWGVNYNNNQKEIEMEQLENDRIRKSWNYLYKNSDQNVQMKMDKAFKNFTLEANN</sequence>
<reference evidence="1 2" key="1">
    <citation type="submission" date="2016-07" db="EMBL/GenBank/DDBJ databases">
        <title>Genome of Pelobium manganitolerans.</title>
        <authorList>
            <person name="Wu S."/>
            <person name="Wang G."/>
        </authorList>
    </citation>
    <scope>NUCLEOTIDE SEQUENCE [LARGE SCALE GENOMIC DNA]</scope>
    <source>
        <strain evidence="1 2">YS-25</strain>
    </source>
</reference>
<gene>
    <name evidence="1" type="ORF">BCY91_12030</name>
</gene>